<reference evidence="4" key="1">
    <citation type="submission" date="2016-10" db="EMBL/GenBank/DDBJ databases">
        <authorList>
            <person name="Varghese N."/>
            <person name="Submissions S."/>
        </authorList>
    </citation>
    <scope>NUCLEOTIDE SEQUENCE [LARGE SCALE GENOMIC DNA]</scope>
    <source>
        <strain evidence="4">CGMCC 1.7738</strain>
    </source>
</reference>
<feature type="transmembrane region" description="Helical" evidence="1">
    <location>
        <begin position="666"/>
        <end position="683"/>
    </location>
</feature>
<evidence type="ECO:0000313" key="4">
    <source>
        <dbReference type="Proteomes" id="UP000199607"/>
    </source>
</evidence>
<dbReference type="PANTHER" id="PTHR43849">
    <property type="entry name" value="BLL3936 PROTEIN"/>
    <property type="match status" value="1"/>
</dbReference>
<feature type="transmembrane region" description="Helical" evidence="1">
    <location>
        <begin position="55"/>
        <end position="72"/>
    </location>
</feature>
<feature type="transmembrane region" description="Helical" evidence="1">
    <location>
        <begin position="407"/>
        <end position="429"/>
    </location>
</feature>
<keyword evidence="4" id="KW-1185">Reference proteome</keyword>
<feature type="transmembrane region" description="Helical" evidence="1">
    <location>
        <begin position="257"/>
        <end position="280"/>
    </location>
</feature>
<feature type="transmembrane region" description="Helical" evidence="1">
    <location>
        <begin position="752"/>
        <end position="771"/>
    </location>
</feature>
<feature type="transmembrane region" description="Helical" evidence="1">
    <location>
        <begin position="101"/>
        <end position="125"/>
    </location>
</feature>
<evidence type="ECO:0000313" key="3">
    <source>
        <dbReference type="EMBL" id="SFL45237.1"/>
    </source>
</evidence>
<feature type="transmembrane region" description="Helical" evidence="1">
    <location>
        <begin position="341"/>
        <end position="359"/>
    </location>
</feature>
<feature type="transmembrane region" description="Helical" evidence="1">
    <location>
        <begin position="574"/>
        <end position="598"/>
    </location>
</feature>
<proteinExistence type="predicted"/>
<feature type="transmembrane region" description="Helical" evidence="1">
    <location>
        <begin position="727"/>
        <end position="746"/>
    </location>
</feature>
<gene>
    <name evidence="3" type="ORF">SAMN04487950_3816</name>
</gene>
<feature type="transmembrane region" description="Helical" evidence="1">
    <location>
        <begin position="28"/>
        <end position="49"/>
    </location>
</feature>
<feature type="transmembrane region" description="Helical" evidence="1">
    <location>
        <begin position="544"/>
        <end position="562"/>
    </location>
</feature>
<feature type="transmembrane region" description="Helical" evidence="1">
    <location>
        <begin position="313"/>
        <end position="334"/>
    </location>
</feature>
<dbReference type="NCBIfam" id="TIGR02123">
    <property type="entry name" value="TRAP_fused"/>
    <property type="match status" value="1"/>
</dbReference>
<dbReference type="AlphaFoldDB" id="A0A1I4HU02"/>
<evidence type="ECO:0000256" key="1">
    <source>
        <dbReference type="SAM" id="Phobius"/>
    </source>
</evidence>
<keyword evidence="1" id="KW-1133">Transmembrane helix</keyword>
<sequence length="787" mass="83000">MTETSNEAATSPGDLLGELSDRPLAETVLLALVIFLAVALTSYTIFYAWERPFTQIIHGMVFLHLGLSLYYLHLAYERVVKGTSVIDGPIVSRFDESVQRLVARVDTVVCLATVVVSASVGYYFVTGYSRLTGDAVLLGYSTIDLTLGLVVVVIALDATRRAYGWSIALVGIASVFYALFGSVFPGFLQHTGLSTTDVALYGATQVERSGVYGFITQAGAKYVAIFIMFAGLARAYGILDIVLDLSQQLGKRLRSGIVHVAVLSSMAMGSITGSAAANAATTGSFTIPMMQRQGIREDFSAAIEAVASSGGQIMPPVMGVAAFLMADFVGVPYVRIIQAALLPALLFYFSVGVAVQFTVLRHGWTSDRGEDTGIYEILFSKSALVIVAYFALAGGAFYAVRQIGELSLVLSGSATIGVLLLGRFAHGVVTTSTESGVTELLDSIEQFFQARYFLIPLAVLVYALAVMQLSALATGFYTVVTLIAVMYVRDLTLLIIGDESEDSWVAGADDGVSSPPGLRSTIPKQLFVTTVKTLRGFMKGALDMAPLVGVLAAMGVIIKMLTQTGLSGKISLRMVALAGGVLLVALILAMLTSILFGLGMPTPAAYVLVAALLTSPLQELGVAEITAHLFVFYFAMLSAITPPVAVGVAVASRIADSSFLVSAKQALRIGIAGFLIPFALVANDSLVTWTVTGTPVAAFSVFIGVVALTAVTIGFDGRHVLGIPHRFAYLALTLVALYGPVLSKYIGPSTATTLQVGAATIALVGLTLAQLDRLPDVVTPTAELRDR</sequence>
<feature type="transmembrane region" description="Helical" evidence="1">
    <location>
        <begin position="222"/>
        <end position="245"/>
    </location>
</feature>
<feature type="domain" description="TRAP C4-dicarboxylate transport system permease DctM subunit" evidence="2">
    <location>
        <begin position="150"/>
        <end position="690"/>
    </location>
</feature>
<feature type="transmembrane region" description="Helical" evidence="1">
    <location>
        <begin position="449"/>
        <end position="469"/>
    </location>
</feature>
<dbReference type="Proteomes" id="UP000199607">
    <property type="component" value="Unassembled WGS sequence"/>
</dbReference>
<dbReference type="PANTHER" id="PTHR43849:SF2">
    <property type="entry name" value="BLL3936 PROTEIN"/>
    <property type="match status" value="1"/>
</dbReference>
<dbReference type="Pfam" id="PF06808">
    <property type="entry name" value="DctM"/>
    <property type="match status" value="1"/>
</dbReference>
<dbReference type="InterPro" id="IPR010656">
    <property type="entry name" value="DctM"/>
</dbReference>
<dbReference type="RefSeq" id="WP_089871481.1">
    <property type="nucleotide sequence ID" value="NZ_FOTC01000006.1"/>
</dbReference>
<dbReference type="STRING" id="553466.SAMN04487950_3816"/>
<keyword evidence="1" id="KW-0812">Transmembrane</keyword>
<dbReference type="EMBL" id="FOTC01000006">
    <property type="protein sequence ID" value="SFL45237.1"/>
    <property type="molecule type" value="Genomic_DNA"/>
</dbReference>
<feature type="transmembrane region" description="Helical" evidence="1">
    <location>
        <begin position="630"/>
        <end position="654"/>
    </location>
</feature>
<accession>A0A1I4HU02</accession>
<feature type="transmembrane region" description="Helical" evidence="1">
    <location>
        <begin position="476"/>
        <end position="496"/>
    </location>
</feature>
<protein>
    <submittedName>
        <fullName evidence="3">TRAP transporter, 4TM/12TM fusion protein</fullName>
    </submittedName>
</protein>
<feature type="transmembrane region" description="Helical" evidence="1">
    <location>
        <begin position="163"/>
        <end position="184"/>
    </location>
</feature>
<evidence type="ECO:0000259" key="2">
    <source>
        <dbReference type="Pfam" id="PF06808"/>
    </source>
</evidence>
<dbReference type="InterPro" id="IPR011853">
    <property type="entry name" value="TRAP_DctM-Dct_fused"/>
</dbReference>
<name>A0A1I4HU02_9EURY</name>
<organism evidence="3 4">
    <name type="scientific">Halogranum rubrum</name>
    <dbReference type="NCBI Taxonomy" id="553466"/>
    <lineage>
        <taxon>Archaea</taxon>
        <taxon>Methanobacteriati</taxon>
        <taxon>Methanobacteriota</taxon>
        <taxon>Stenosarchaea group</taxon>
        <taxon>Halobacteria</taxon>
        <taxon>Halobacteriales</taxon>
        <taxon>Haloferacaceae</taxon>
    </lineage>
</organism>
<keyword evidence="1" id="KW-0472">Membrane</keyword>
<feature type="transmembrane region" description="Helical" evidence="1">
    <location>
        <begin position="695"/>
        <end position="715"/>
    </location>
</feature>
<feature type="transmembrane region" description="Helical" evidence="1">
    <location>
        <begin position="137"/>
        <end position="156"/>
    </location>
</feature>
<feature type="transmembrane region" description="Helical" evidence="1">
    <location>
        <begin position="379"/>
        <end position="400"/>
    </location>
</feature>